<accession>A0A8T3BI07</accession>
<evidence type="ECO:0000256" key="4">
    <source>
        <dbReference type="ARBA" id="ARBA00022989"/>
    </source>
</evidence>
<feature type="transmembrane region" description="Helical" evidence="9">
    <location>
        <begin position="136"/>
        <end position="157"/>
    </location>
</feature>
<dbReference type="GO" id="GO:0009734">
    <property type="term" value="P:auxin-activated signaling pathway"/>
    <property type="evidence" value="ECO:0007669"/>
    <property type="project" value="UniProtKB-KW"/>
</dbReference>
<sequence length="263" mass="28387">MLLIVIPSTCNERSSPFGNPVLCQARALAYASLSMGVNDLIFWSYVYNIVRLSLGFEKENINITDNETSAPKSIEEGMGSNHANDSKLVDSKDSTVYIAGTENDENSQTMCKVQIGRKMSISVSGLQPAIVALRRLFTPSTYGVILGLTVGIISPFRKALIGETAPLRAIQGAISLLGDGAIPTTTLIMGGNLIKGFRKSDIKVSYVIGVVVVRYFLLPLAGIGIIKGAIHFGLLHPDPLYQFVLLVQYAVPPAMNMSTCFRT</sequence>
<keyword evidence="3 9" id="KW-0812">Transmembrane</keyword>
<dbReference type="PANTHER" id="PTHR31651:SF33">
    <property type="entry name" value="PROTEIN PIN-LIKES 1"/>
    <property type="match status" value="1"/>
</dbReference>
<reference evidence="10" key="1">
    <citation type="journal article" date="2022" name="Front. Genet.">
        <title>Chromosome-Scale Assembly of the Dendrobium nobile Genome Provides Insights Into the Molecular Mechanism of the Biosynthesis of the Medicinal Active Ingredient of Dendrobium.</title>
        <authorList>
            <person name="Xu Q."/>
            <person name="Niu S.-C."/>
            <person name="Li K.-L."/>
            <person name="Zheng P.-J."/>
            <person name="Zhang X.-J."/>
            <person name="Jia Y."/>
            <person name="Liu Y."/>
            <person name="Niu Y.-X."/>
            <person name="Yu L.-H."/>
            <person name="Chen D.-F."/>
            <person name="Zhang G.-Q."/>
        </authorList>
    </citation>
    <scope>NUCLEOTIDE SEQUENCE</scope>
    <source>
        <tissue evidence="10">Leaf</tissue>
    </source>
</reference>
<keyword evidence="6" id="KW-0927">Auxin signaling pathway</keyword>
<keyword evidence="2" id="KW-0813">Transport</keyword>
<evidence type="ECO:0000256" key="6">
    <source>
        <dbReference type="ARBA" id="ARBA00023294"/>
    </source>
</evidence>
<gene>
    <name evidence="10" type="ORF">KFK09_012501</name>
</gene>
<evidence type="ECO:0000256" key="2">
    <source>
        <dbReference type="ARBA" id="ARBA00022448"/>
    </source>
</evidence>
<name>A0A8T3BI07_DENNO</name>
<evidence type="ECO:0000256" key="3">
    <source>
        <dbReference type="ARBA" id="ARBA00022692"/>
    </source>
</evidence>
<evidence type="ECO:0000256" key="5">
    <source>
        <dbReference type="ARBA" id="ARBA00023136"/>
    </source>
</evidence>
<evidence type="ECO:0000256" key="1">
    <source>
        <dbReference type="ARBA" id="ARBA00004477"/>
    </source>
</evidence>
<evidence type="ECO:0000256" key="7">
    <source>
        <dbReference type="ARBA" id="ARBA00025100"/>
    </source>
</evidence>
<feature type="transmembrane region" description="Helical" evidence="9">
    <location>
        <begin position="206"/>
        <end position="234"/>
    </location>
</feature>
<evidence type="ECO:0000256" key="8">
    <source>
        <dbReference type="ARBA" id="ARBA00025752"/>
    </source>
</evidence>
<feature type="transmembrane region" description="Helical" evidence="9">
    <location>
        <begin position="169"/>
        <end position="194"/>
    </location>
</feature>
<dbReference type="AlphaFoldDB" id="A0A8T3BI07"/>
<evidence type="ECO:0000256" key="9">
    <source>
        <dbReference type="SAM" id="Phobius"/>
    </source>
</evidence>
<comment type="caution">
    <text evidence="10">The sequence shown here is derived from an EMBL/GenBank/DDBJ whole genome shotgun (WGS) entry which is preliminary data.</text>
</comment>
<dbReference type="OrthoDB" id="191139at2759"/>
<dbReference type="GO" id="GO:0005789">
    <property type="term" value="C:endoplasmic reticulum membrane"/>
    <property type="evidence" value="ECO:0007669"/>
    <property type="project" value="UniProtKB-SubCell"/>
</dbReference>
<dbReference type="InterPro" id="IPR004776">
    <property type="entry name" value="Mem_transp_PIN-like"/>
</dbReference>
<comment type="similarity">
    <text evidence="8">Belongs to the auxin efflux carrier (TC 2.A.69.2) family.</text>
</comment>
<evidence type="ECO:0000313" key="10">
    <source>
        <dbReference type="EMBL" id="KAI0511867.1"/>
    </source>
</evidence>
<dbReference type="EMBL" id="JAGYWB010000009">
    <property type="protein sequence ID" value="KAI0511867.1"/>
    <property type="molecule type" value="Genomic_DNA"/>
</dbReference>
<dbReference type="Pfam" id="PF03547">
    <property type="entry name" value="Mem_trans"/>
    <property type="match status" value="1"/>
</dbReference>
<comment type="subcellular location">
    <subcellularLocation>
        <location evidence="1">Endoplasmic reticulum membrane</location>
        <topology evidence="1">Multi-pass membrane protein</topology>
    </subcellularLocation>
</comment>
<organism evidence="10 11">
    <name type="scientific">Dendrobium nobile</name>
    <name type="common">Orchid</name>
    <dbReference type="NCBI Taxonomy" id="94219"/>
    <lineage>
        <taxon>Eukaryota</taxon>
        <taxon>Viridiplantae</taxon>
        <taxon>Streptophyta</taxon>
        <taxon>Embryophyta</taxon>
        <taxon>Tracheophyta</taxon>
        <taxon>Spermatophyta</taxon>
        <taxon>Magnoliopsida</taxon>
        <taxon>Liliopsida</taxon>
        <taxon>Asparagales</taxon>
        <taxon>Orchidaceae</taxon>
        <taxon>Epidendroideae</taxon>
        <taxon>Malaxideae</taxon>
        <taxon>Dendrobiinae</taxon>
        <taxon>Dendrobium</taxon>
    </lineage>
</organism>
<protein>
    <recommendedName>
        <fullName evidence="12">PIN-like protein</fullName>
    </recommendedName>
</protein>
<dbReference type="GO" id="GO:0080162">
    <property type="term" value="P:endoplasmic reticulum to cytosol auxin transport"/>
    <property type="evidence" value="ECO:0007669"/>
    <property type="project" value="InterPro"/>
</dbReference>
<proteinExistence type="inferred from homology"/>
<evidence type="ECO:0000313" key="11">
    <source>
        <dbReference type="Proteomes" id="UP000829196"/>
    </source>
</evidence>
<keyword evidence="4 9" id="KW-1133">Transmembrane helix</keyword>
<keyword evidence="11" id="KW-1185">Reference proteome</keyword>
<dbReference type="InterPro" id="IPR045033">
    <property type="entry name" value="PILS1/3/4/5/7"/>
</dbReference>
<keyword evidence="5 9" id="KW-0472">Membrane</keyword>
<comment type="function">
    <text evidence="7">Involved in cellular auxin homeostasis by regulating auxin metabolism. Regulates intracellular auxin accumulation at the endoplasmic reticulum and thus auxin availability for nuclear auxin signaling.</text>
</comment>
<dbReference type="Proteomes" id="UP000829196">
    <property type="component" value="Unassembled WGS sequence"/>
</dbReference>
<dbReference type="PANTHER" id="PTHR31651">
    <property type="match status" value="1"/>
</dbReference>
<evidence type="ECO:0008006" key="12">
    <source>
        <dbReference type="Google" id="ProtNLM"/>
    </source>
</evidence>